<organism evidence="1 2">
    <name type="scientific">Aphis craccivora</name>
    <name type="common">Cowpea aphid</name>
    <dbReference type="NCBI Taxonomy" id="307492"/>
    <lineage>
        <taxon>Eukaryota</taxon>
        <taxon>Metazoa</taxon>
        <taxon>Ecdysozoa</taxon>
        <taxon>Arthropoda</taxon>
        <taxon>Hexapoda</taxon>
        <taxon>Insecta</taxon>
        <taxon>Pterygota</taxon>
        <taxon>Neoptera</taxon>
        <taxon>Paraneoptera</taxon>
        <taxon>Hemiptera</taxon>
        <taxon>Sternorrhyncha</taxon>
        <taxon>Aphidomorpha</taxon>
        <taxon>Aphidoidea</taxon>
        <taxon>Aphididae</taxon>
        <taxon>Aphidini</taxon>
        <taxon>Aphis</taxon>
        <taxon>Aphis</taxon>
    </lineage>
</organism>
<reference evidence="1 2" key="1">
    <citation type="submission" date="2019-08" db="EMBL/GenBank/DDBJ databases">
        <title>Whole genome of Aphis craccivora.</title>
        <authorList>
            <person name="Voronova N.V."/>
            <person name="Shulinski R.S."/>
            <person name="Bandarenka Y.V."/>
            <person name="Zhorov D.G."/>
            <person name="Warner D."/>
        </authorList>
    </citation>
    <scope>NUCLEOTIDE SEQUENCE [LARGE SCALE GENOMIC DNA]</scope>
    <source>
        <strain evidence="1">180601</strain>
        <tissue evidence="1">Whole Body</tissue>
    </source>
</reference>
<dbReference type="OrthoDB" id="7483085at2759"/>
<dbReference type="EMBL" id="VUJU01004513">
    <property type="protein sequence ID" value="KAF0754116.1"/>
    <property type="molecule type" value="Genomic_DNA"/>
</dbReference>
<accession>A0A6G0YEG7</accession>
<protein>
    <submittedName>
        <fullName evidence="1">Uncharacterized protein</fullName>
    </submittedName>
</protein>
<comment type="caution">
    <text evidence="1">The sequence shown here is derived from an EMBL/GenBank/DDBJ whole genome shotgun (WGS) entry which is preliminary data.</text>
</comment>
<evidence type="ECO:0000313" key="2">
    <source>
        <dbReference type="Proteomes" id="UP000478052"/>
    </source>
</evidence>
<name>A0A6G0YEG7_APHCR</name>
<dbReference type="Proteomes" id="UP000478052">
    <property type="component" value="Unassembled WGS sequence"/>
</dbReference>
<proteinExistence type="predicted"/>
<keyword evidence="2" id="KW-1185">Reference proteome</keyword>
<evidence type="ECO:0000313" key="1">
    <source>
        <dbReference type="EMBL" id="KAF0754116.1"/>
    </source>
</evidence>
<dbReference type="AlphaFoldDB" id="A0A6G0YEG7"/>
<sequence length="243" mass="27884">MLQVRGVILGGVREEIITFLCCYNASCRYDQNGQMVRLCHGFLVRAPQHARSSSDRVNIFTVEMVNIIKRSQAYAKKVCNSINMYHKVSRSKFIVLIKQNAIMKIDPSYLNFCANSLFVTANMVGKLVVNNPRNKGNEEIDRWIHDFIGNHKGWISQRLTEGVINSMIAGSCEEGLFGQVKKVFMMMTNLRRGNKVACWDIESFARKCNECMVDKPLAMHYQTSVNDILNSWDEKSRQFILEI</sequence>
<gene>
    <name evidence="1" type="ORF">FWK35_00017951</name>
</gene>